<dbReference type="PROSITE" id="PS50893">
    <property type="entry name" value="ABC_TRANSPORTER_2"/>
    <property type="match status" value="1"/>
</dbReference>
<dbReference type="CDD" id="cd03235">
    <property type="entry name" value="ABC_Metallic_Cations"/>
    <property type="match status" value="1"/>
</dbReference>
<comment type="similarity">
    <text evidence="1">Belongs to the ABC transporter superfamily.</text>
</comment>
<sequence>MLEVHNLGVCYRDTWAICDISFSLQPGQLTGLLGPNGAGKSTMVKAMLGLIPAAKGVVKLAARPLRSQLKRVAYVPQRSQIDWDYPITVWNVVMMGRTVHTGWFRSPSRQSKEIVKNALERVGMFEYRHRQIGELSGGQQQRVFLARALAQQAELLFFDEPFVGIDKKTEDIIFEVFSELKSQDKTLLVISHDLGETLAHYDQLLLLNKQLIAVGSRAQVLTPENLSKAYGKVMSLAAA</sequence>
<evidence type="ECO:0000313" key="6">
    <source>
        <dbReference type="EMBL" id="AOX03302.1"/>
    </source>
</evidence>
<dbReference type="STRING" id="1458985.BJP34_31120"/>
<dbReference type="SUPFAM" id="SSF52540">
    <property type="entry name" value="P-loop containing nucleoside triphosphate hydrolases"/>
    <property type="match status" value="1"/>
</dbReference>
<dbReference type="PROSITE" id="PS00211">
    <property type="entry name" value="ABC_TRANSPORTER_1"/>
    <property type="match status" value="1"/>
</dbReference>
<evidence type="ECO:0000259" key="5">
    <source>
        <dbReference type="PROSITE" id="PS50893"/>
    </source>
</evidence>
<dbReference type="InterPro" id="IPR003439">
    <property type="entry name" value="ABC_transporter-like_ATP-bd"/>
</dbReference>
<dbReference type="RefSeq" id="WP_070395685.1">
    <property type="nucleotide sequence ID" value="NZ_CP017599.1"/>
</dbReference>
<dbReference type="OrthoDB" id="9806726at2"/>
<dbReference type="Gene3D" id="3.40.50.300">
    <property type="entry name" value="P-loop containing nucleotide triphosphate hydrolases"/>
    <property type="match status" value="1"/>
</dbReference>
<dbReference type="PANTHER" id="PTHR42734">
    <property type="entry name" value="METAL TRANSPORT SYSTEM ATP-BINDING PROTEIN TM_0124-RELATED"/>
    <property type="match status" value="1"/>
</dbReference>
<dbReference type="InterPro" id="IPR017871">
    <property type="entry name" value="ABC_transporter-like_CS"/>
</dbReference>
<dbReference type="GO" id="GO:0005524">
    <property type="term" value="F:ATP binding"/>
    <property type="evidence" value="ECO:0007669"/>
    <property type="project" value="UniProtKB-KW"/>
</dbReference>
<keyword evidence="4 6" id="KW-0067">ATP-binding</keyword>
<dbReference type="InterPro" id="IPR050153">
    <property type="entry name" value="Metal_Ion_Import_ABC"/>
</dbReference>
<evidence type="ECO:0000256" key="2">
    <source>
        <dbReference type="ARBA" id="ARBA00022448"/>
    </source>
</evidence>
<evidence type="ECO:0000256" key="3">
    <source>
        <dbReference type="ARBA" id="ARBA00022741"/>
    </source>
</evidence>
<dbReference type="PANTHER" id="PTHR42734:SF5">
    <property type="entry name" value="IRON TRANSPORT SYSTEM ATP-BINDING PROTEIN HI_0361-RELATED"/>
    <property type="match status" value="1"/>
</dbReference>
<evidence type="ECO:0000313" key="7">
    <source>
        <dbReference type="Proteomes" id="UP000177870"/>
    </source>
</evidence>
<proteinExistence type="inferred from homology"/>
<evidence type="ECO:0000256" key="4">
    <source>
        <dbReference type="ARBA" id="ARBA00022840"/>
    </source>
</evidence>
<dbReference type="KEGG" id="mpro:BJP34_31120"/>
<dbReference type="Pfam" id="PF00005">
    <property type="entry name" value="ABC_tran"/>
    <property type="match status" value="1"/>
</dbReference>
<gene>
    <name evidence="6" type="ORF">BJP34_31120</name>
</gene>
<dbReference type="InterPro" id="IPR027417">
    <property type="entry name" value="P-loop_NTPase"/>
</dbReference>
<evidence type="ECO:0000256" key="1">
    <source>
        <dbReference type="ARBA" id="ARBA00005417"/>
    </source>
</evidence>
<feature type="domain" description="ABC transporter" evidence="5">
    <location>
        <begin position="2"/>
        <end position="234"/>
    </location>
</feature>
<dbReference type="AlphaFoldDB" id="A0A1D8U084"/>
<keyword evidence="3" id="KW-0547">Nucleotide-binding</keyword>
<organism evidence="6 7">
    <name type="scientific">Moorena producens PAL-8-15-08-1</name>
    <dbReference type="NCBI Taxonomy" id="1458985"/>
    <lineage>
        <taxon>Bacteria</taxon>
        <taxon>Bacillati</taxon>
        <taxon>Cyanobacteriota</taxon>
        <taxon>Cyanophyceae</taxon>
        <taxon>Coleofasciculales</taxon>
        <taxon>Coleofasciculaceae</taxon>
        <taxon>Moorena</taxon>
    </lineage>
</organism>
<protein>
    <submittedName>
        <fullName evidence="6">Manganese ABC transporter ATP-binding protein</fullName>
    </submittedName>
</protein>
<name>A0A1D8U084_9CYAN</name>
<dbReference type="InterPro" id="IPR003593">
    <property type="entry name" value="AAA+_ATPase"/>
</dbReference>
<dbReference type="SMART" id="SM00382">
    <property type="entry name" value="AAA"/>
    <property type="match status" value="1"/>
</dbReference>
<keyword evidence="2" id="KW-0813">Transport</keyword>
<dbReference type="GO" id="GO:0016887">
    <property type="term" value="F:ATP hydrolysis activity"/>
    <property type="evidence" value="ECO:0007669"/>
    <property type="project" value="InterPro"/>
</dbReference>
<reference evidence="7" key="1">
    <citation type="submission" date="2016-10" db="EMBL/GenBank/DDBJ databases">
        <title>Comparative genomics uncovers the prolific and rare metabolic potential of the cyanobacterial genus Moorea.</title>
        <authorList>
            <person name="Leao T."/>
            <person name="Castelao G."/>
            <person name="Korobeynikov A."/>
            <person name="Monroe E.A."/>
            <person name="Podell S."/>
            <person name="Glukhov E."/>
            <person name="Allen E."/>
            <person name="Gerwick W.H."/>
            <person name="Gerwick L."/>
        </authorList>
    </citation>
    <scope>NUCLEOTIDE SEQUENCE [LARGE SCALE GENOMIC DNA]</scope>
    <source>
        <strain evidence="7">PAL-8-15-08-1</strain>
    </source>
</reference>
<accession>A0A1D8U084</accession>
<dbReference type="FunFam" id="3.40.50.300:FF:000134">
    <property type="entry name" value="Iron-enterobactin ABC transporter ATP-binding protein"/>
    <property type="match status" value="1"/>
</dbReference>
<dbReference type="Proteomes" id="UP000177870">
    <property type="component" value="Chromosome"/>
</dbReference>
<dbReference type="EMBL" id="CP017599">
    <property type="protein sequence ID" value="AOX03302.1"/>
    <property type="molecule type" value="Genomic_DNA"/>
</dbReference>